<keyword evidence="2" id="KW-0812">Transmembrane</keyword>
<dbReference type="AlphaFoldDB" id="A0A2S1RAI1"/>
<reference evidence="3 4" key="1">
    <citation type="submission" date="2016-04" db="EMBL/GenBank/DDBJ databases">
        <title>Complete genome sequence of Dietzia lutea YIM 80766T, a strain isolated from desert soil in Egypt.</title>
        <authorList>
            <person name="Zhao J."/>
            <person name="Hu B."/>
            <person name="Geng S."/>
            <person name="Nie Y."/>
            <person name="Tang Y."/>
        </authorList>
    </citation>
    <scope>NUCLEOTIDE SEQUENCE [LARGE SCALE GENOMIC DNA]</scope>
    <source>
        <strain evidence="3 4">YIM 80766</strain>
    </source>
</reference>
<dbReference type="RefSeq" id="WP_108848643.1">
    <property type="nucleotide sequence ID" value="NZ_CP015449.1"/>
</dbReference>
<dbReference type="Proteomes" id="UP000244928">
    <property type="component" value="Chromosome"/>
</dbReference>
<evidence type="ECO:0000313" key="4">
    <source>
        <dbReference type="Proteomes" id="UP000244928"/>
    </source>
</evidence>
<dbReference type="EMBL" id="CP015449">
    <property type="protein sequence ID" value="AWH93288.1"/>
    <property type="molecule type" value="Genomic_DNA"/>
</dbReference>
<keyword evidence="2" id="KW-1133">Transmembrane helix</keyword>
<name>A0A2S1RAI1_9ACTN</name>
<dbReference type="OrthoDB" id="4775048at2"/>
<accession>A0A2S1RAI1</accession>
<gene>
    <name evidence="3" type="ORF">A6035_15110</name>
</gene>
<organism evidence="3 4">
    <name type="scientific">Dietzia lutea</name>
    <dbReference type="NCBI Taxonomy" id="546160"/>
    <lineage>
        <taxon>Bacteria</taxon>
        <taxon>Bacillati</taxon>
        <taxon>Actinomycetota</taxon>
        <taxon>Actinomycetes</taxon>
        <taxon>Mycobacteriales</taxon>
        <taxon>Dietziaceae</taxon>
        <taxon>Dietzia</taxon>
    </lineage>
</organism>
<evidence type="ECO:0000256" key="1">
    <source>
        <dbReference type="SAM" id="MobiDB-lite"/>
    </source>
</evidence>
<proteinExistence type="predicted"/>
<keyword evidence="2" id="KW-0472">Membrane</keyword>
<evidence type="ECO:0000313" key="3">
    <source>
        <dbReference type="EMBL" id="AWH93288.1"/>
    </source>
</evidence>
<feature type="transmembrane region" description="Helical" evidence="2">
    <location>
        <begin position="85"/>
        <end position="106"/>
    </location>
</feature>
<sequence length="107" mass="11415">MPLRPRSDAASPRRRSSGGKRSSGDMDLGTRALLLGVGSLVLSWVPLLNIIAFLAGLMAVAFGLLARWPTGWLTNEDTNPRRGLWGVVLGAIALVVFVVTAVRYSAL</sequence>
<feature type="region of interest" description="Disordered" evidence="1">
    <location>
        <begin position="1"/>
        <end position="27"/>
    </location>
</feature>
<protein>
    <recommendedName>
        <fullName evidence="5">DUF4190 domain-containing protein</fullName>
    </recommendedName>
</protein>
<evidence type="ECO:0000256" key="2">
    <source>
        <dbReference type="SAM" id="Phobius"/>
    </source>
</evidence>
<dbReference type="KEGG" id="dlu:A6035_15110"/>
<evidence type="ECO:0008006" key="5">
    <source>
        <dbReference type="Google" id="ProtNLM"/>
    </source>
</evidence>
<keyword evidence="4" id="KW-1185">Reference proteome</keyword>
<feature type="transmembrane region" description="Helical" evidence="2">
    <location>
        <begin position="32"/>
        <end position="65"/>
    </location>
</feature>